<dbReference type="InterPro" id="IPR029044">
    <property type="entry name" value="Nucleotide-diphossugar_trans"/>
</dbReference>
<sequence>MLFDICDVLIKSEYFTEIVLVSSEEEITQYESYDDITYLRENEVNGVDNAVELGNKYFIEKGFDATVVIPGDIPLIHNKVLDELFNLIKDNQVIITPSRKKNGTNLLFRSPPDVIGTSYDNNSYFRHLDMIKAKNLQHWIYLEDSIRLDLDEPEDIKIINERLLDSRTKNLLKKFN</sequence>
<keyword evidence="4" id="KW-0342">GTP-binding</keyword>
<name>A0A075H6N2_9ARCH</name>
<dbReference type="PANTHER" id="PTHR40392">
    <property type="entry name" value="2-PHOSPHO-L-LACTATE GUANYLYLTRANSFERASE"/>
    <property type="match status" value="1"/>
</dbReference>
<dbReference type="InterPro" id="IPR002835">
    <property type="entry name" value="CofC"/>
</dbReference>
<protein>
    <submittedName>
        <fullName evidence="5">Hypothetical conserved protein (CofC)</fullName>
        <ecNumber evidence="5">2.7.7.68</ecNumber>
    </submittedName>
</protein>
<keyword evidence="1 5" id="KW-0808">Transferase</keyword>
<dbReference type="Gene3D" id="3.90.550.10">
    <property type="entry name" value="Spore Coat Polysaccharide Biosynthesis Protein SpsA, Chain A"/>
    <property type="match status" value="1"/>
</dbReference>
<dbReference type="AlphaFoldDB" id="A0A075H6N2"/>
<dbReference type="SUPFAM" id="SSF53448">
    <property type="entry name" value="Nucleotide-diphospho-sugar transferases"/>
    <property type="match status" value="1"/>
</dbReference>
<evidence type="ECO:0000256" key="2">
    <source>
        <dbReference type="ARBA" id="ARBA00022695"/>
    </source>
</evidence>
<dbReference type="GO" id="GO:0043814">
    <property type="term" value="F:phospholactate guanylyltransferase activity"/>
    <property type="evidence" value="ECO:0007669"/>
    <property type="project" value="UniProtKB-EC"/>
</dbReference>
<keyword evidence="3" id="KW-0547">Nucleotide-binding</keyword>
<evidence type="ECO:0000256" key="4">
    <source>
        <dbReference type="ARBA" id="ARBA00023134"/>
    </source>
</evidence>
<evidence type="ECO:0000256" key="3">
    <source>
        <dbReference type="ARBA" id="ARBA00022741"/>
    </source>
</evidence>
<gene>
    <name evidence="5" type="primary">cofC</name>
</gene>
<accession>A0A075H6N2</accession>
<dbReference type="Pfam" id="PF01983">
    <property type="entry name" value="CofC"/>
    <property type="match status" value="1"/>
</dbReference>
<evidence type="ECO:0000256" key="1">
    <source>
        <dbReference type="ARBA" id="ARBA00022679"/>
    </source>
</evidence>
<proteinExistence type="predicted"/>
<evidence type="ECO:0000313" key="5">
    <source>
        <dbReference type="EMBL" id="AIF12081.1"/>
    </source>
</evidence>
<keyword evidence="2 5" id="KW-0548">Nucleotidyltransferase</keyword>
<reference evidence="5" key="1">
    <citation type="journal article" date="2014" name="Genome Biol. Evol.">
        <title>Pangenome evidence for extensive interdomain horizontal transfer affecting lineage core and shell genes in uncultured planktonic thaumarchaeota and euryarchaeota.</title>
        <authorList>
            <person name="Deschamps P."/>
            <person name="Zivanovic Y."/>
            <person name="Moreira D."/>
            <person name="Rodriguez-Valera F."/>
            <person name="Lopez-Garcia P."/>
        </authorList>
    </citation>
    <scope>NUCLEOTIDE SEQUENCE</scope>
</reference>
<dbReference type="GO" id="GO:0005525">
    <property type="term" value="F:GTP binding"/>
    <property type="evidence" value="ECO:0007669"/>
    <property type="project" value="UniProtKB-KW"/>
</dbReference>
<dbReference type="PANTHER" id="PTHR40392:SF1">
    <property type="entry name" value="2-PHOSPHO-L-LACTATE GUANYLYLTRANSFERASE"/>
    <property type="match status" value="1"/>
</dbReference>
<dbReference type="EMBL" id="KF900936">
    <property type="protein sequence ID" value="AIF12081.1"/>
    <property type="molecule type" value="Genomic_DNA"/>
</dbReference>
<dbReference type="EC" id="2.7.7.68" evidence="5"/>
<organism evidence="5">
    <name type="scientific">uncultured marine thaumarchaeote KM3_54_F04</name>
    <dbReference type="NCBI Taxonomy" id="1456191"/>
    <lineage>
        <taxon>Archaea</taxon>
        <taxon>Nitrososphaerota</taxon>
        <taxon>environmental samples</taxon>
    </lineage>
</organism>